<evidence type="ECO:0000313" key="7">
    <source>
        <dbReference type="Proteomes" id="UP000663855"/>
    </source>
</evidence>
<protein>
    <submittedName>
        <fullName evidence="4">Uncharacterized protein</fullName>
    </submittedName>
</protein>
<reference evidence="4" key="1">
    <citation type="submission" date="2021-02" db="EMBL/GenBank/DDBJ databases">
        <authorList>
            <person name="Nowell W R."/>
        </authorList>
    </citation>
    <scope>NUCLEOTIDE SEQUENCE</scope>
</reference>
<keyword evidence="3" id="KW-0732">Signal</keyword>
<feature type="signal peptide" evidence="3">
    <location>
        <begin position="1"/>
        <end position="26"/>
    </location>
</feature>
<dbReference type="Proteomes" id="UP000663855">
    <property type="component" value="Unassembled WGS sequence"/>
</dbReference>
<dbReference type="Proteomes" id="UP000663856">
    <property type="component" value="Unassembled WGS sequence"/>
</dbReference>
<comment type="caution">
    <text evidence="4">The sequence shown here is derived from an EMBL/GenBank/DDBJ whole genome shotgun (WGS) entry which is preliminary data.</text>
</comment>
<name>A0A815IQ16_9BILA</name>
<dbReference type="EMBL" id="CAJNOV010009450">
    <property type="protein sequence ID" value="CAF1366578.1"/>
    <property type="molecule type" value="Genomic_DNA"/>
</dbReference>
<evidence type="ECO:0000313" key="4">
    <source>
        <dbReference type="EMBL" id="CAF1366578.1"/>
    </source>
</evidence>
<feature type="transmembrane region" description="Helical" evidence="2">
    <location>
        <begin position="328"/>
        <end position="350"/>
    </location>
</feature>
<feature type="region of interest" description="Disordered" evidence="1">
    <location>
        <begin position="365"/>
        <end position="384"/>
    </location>
</feature>
<gene>
    <name evidence="4" type="ORF">CJN711_LOCUS20214</name>
    <name evidence="6" type="ORF">MBJ925_LOCUS17746</name>
    <name evidence="5" type="ORF">WKI299_LOCUS3130</name>
</gene>
<evidence type="ECO:0000256" key="1">
    <source>
        <dbReference type="SAM" id="MobiDB-lite"/>
    </source>
</evidence>
<proteinExistence type="predicted"/>
<keyword evidence="2" id="KW-0472">Membrane</keyword>
<dbReference type="EMBL" id="CAJNRF010000530">
    <property type="protein sequence ID" value="CAF1966877.1"/>
    <property type="molecule type" value="Genomic_DNA"/>
</dbReference>
<dbReference type="InterPro" id="IPR036939">
    <property type="entry name" value="Cu2_ascorb_mOase_N_sf"/>
</dbReference>
<evidence type="ECO:0000256" key="2">
    <source>
        <dbReference type="SAM" id="Phobius"/>
    </source>
</evidence>
<accession>A0A815IQ16</accession>
<organism evidence="4 7">
    <name type="scientific">Rotaria magnacalcarata</name>
    <dbReference type="NCBI Taxonomy" id="392030"/>
    <lineage>
        <taxon>Eukaryota</taxon>
        <taxon>Metazoa</taxon>
        <taxon>Spiralia</taxon>
        <taxon>Gnathifera</taxon>
        <taxon>Rotifera</taxon>
        <taxon>Eurotatoria</taxon>
        <taxon>Bdelloidea</taxon>
        <taxon>Philodinida</taxon>
        <taxon>Philodinidae</taxon>
        <taxon>Rotaria</taxon>
    </lineage>
</organism>
<dbReference type="GO" id="GO:0016715">
    <property type="term" value="F:oxidoreductase activity, acting on paired donors, with incorporation or reduction of molecular oxygen, reduced ascorbate as one donor, and incorporation of one atom of oxygen"/>
    <property type="evidence" value="ECO:0007669"/>
    <property type="project" value="InterPro"/>
</dbReference>
<evidence type="ECO:0000256" key="3">
    <source>
        <dbReference type="SAM" id="SignalP"/>
    </source>
</evidence>
<dbReference type="GO" id="GO:0005507">
    <property type="term" value="F:copper ion binding"/>
    <property type="evidence" value="ECO:0007669"/>
    <property type="project" value="InterPro"/>
</dbReference>
<dbReference type="EMBL" id="CAJNRE010008861">
    <property type="protein sequence ID" value="CAF2076814.1"/>
    <property type="molecule type" value="Genomic_DNA"/>
</dbReference>
<feature type="chain" id="PRO_5036411729" evidence="3">
    <location>
        <begin position="27"/>
        <end position="407"/>
    </location>
</feature>
<dbReference type="Gene3D" id="2.60.120.310">
    <property type="entry name" value="Copper type II, ascorbate-dependent monooxygenase, N-terminal domain"/>
    <property type="match status" value="1"/>
</dbReference>
<keyword evidence="2" id="KW-1133">Transmembrane helix</keyword>
<dbReference type="Proteomes" id="UP000663824">
    <property type="component" value="Unassembled WGS sequence"/>
</dbReference>
<evidence type="ECO:0000313" key="5">
    <source>
        <dbReference type="EMBL" id="CAF1966877.1"/>
    </source>
</evidence>
<sequence>MYNRAMLFCQHILLCLLSIQFLSVRPSILLTRISITLTTPNNTSLTTKIPYKLVHVKHILPNNQDRRVLVGIDPLIQIHRKSIERLTVHLCNGSTHPLISYDNSEEINCDQSMLIYEWTPYSSPDSLRIPNGLGFNLSKYRSIMLSVVYTKESEIRKEQSGVILHIATKGLRFQMGTILAGNERSGKQFSCRSKDDLRLLYGVKRLNANANYFWWRIYVVRIRRLRQKLIQIVSDSRTLSNTNQSGIEMISSEIFLREDDYLLIECENVAHASCYFLIYYSYKYENNKNYNICQDNDFSHLFKVLPQRHFSNMDPTIINKSPVDGSTIFLIIVILLLSIWVSIIIGCIILRRIRGLVNFRTETTPPFSSQKNAMPTSGRTGNDNYQQRTGEVDQMMQIDVENAGLVN</sequence>
<evidence type="ECO:0000313" key="6">
    <source>
        <dbReference type="EMBL" id="CAF2076814.1"/>
    </source>
</evidence>
<dbReference type="AlphaFoldDB" id="A0A815IQ16"/>
<keyword evidence="2" id="KW-0812">Transmembrane</keyword>